<keyword evidence="1" id="KW-0732">Signal</keyword>
<feature type="signal peptide" evidence="1">
    <location>
        <begin position="1"/>
        <end position="30"/>
    </location>
</feature>
<dbReference type="EMBL" id="VNHN01000087">
    <property type="protein sequence ID" value="TYO97594.1"/>
    <property type="molecule type" value="Genomic_DNA"/>
</dbReference>
<dbReference type="Gene3D" id="2.60.40.10">
    <property type="entry name" value="Immunoglobulins"/>
    <property type="match status" value="1"/>
</dbReference>
<dbReference type="RefSeq" id="WP_045968409.1">
    <property type="nucleotide sequence ID" value="NZ_CAWMED010000001.1"/>
</dbReference>
<dbReference type="AlphaFoldDB" id="A0A068QR29"/>
<dbReference type="Proteomes" id="UP000032721">
    <property type="component" value="Chromosome"/>
</dbReference>
<evidence type="ECO:0000313" key="2">
    <source>
        <dbReference type="EMBL" id="CDG16250.1"/>
    </source>
</evidence>
<evidence type="ECO:0000313" key="5">
    <source>
        <dbReference type="Proteomes" id="UP000324170"/>
    </source>
</evidence>
<dbReference type="InterPro" id="IPR013783">
    <property type="entry name" value="Ig-like_fold"/>
</dbReference>
<sequence length="421" mass="45626">MKTYINNKFIRLLPYIGSLFLLSISMNASAAIKLGKIELTSTNQDIIGDGEQAYSYRVKVTDADSGDAMPDLSFDADKVTWSVVDASDNNYDYGKLQEEGKLFFGDQRLITDKHGYLTATLASTVGVNTVLAKLDIVTKDDKQERIANTPVNFTAPEKPTGLLVYNQDVSQYGGTNVTNQPEPIVGLAYKFFSSGNGPVNLPDRTIAELRDAANTPVFDPDSETAIAEVTRGSTAVVYNPEFGKFYLGKMNGGDAPALGLTELKLSVINDKTGAIKAYTHTLNYQRQLTNIMSINSATGAGYVTNDNDCSSGKYGGNPGQSYTLTAVNLSEIIPVSGVSQGITLLEEYPDLRHWTLLSWADSKHAVAPDSVKLMVKDDRPGVPTVGKLVTYDISTKQITDVIPASLPTNKSYAFLCVIHKK</sequence>
<proteinExistence type="predicted"/>
<dbReference type="Proteomes" id="UP000324170">
    <property type="component" value="Unassembled WGS sequence"/>
</dbReference>
<dbReference type="EMBL" id="FO704550">
    <property type="protein sequence ID" value="CDG16250.1"/>
    <property type="molecule type" value="Genomic_DNA"/>
</dbReference>
<evidence type="ECO:0000313" key="4">
    <source>
        <dbReference type="Proteomes" id="UP000032721"/>
    </source>
</evidence>
<accession>A0A068QR29</accession>
<evidence type="ECO:0008006" key="6">
    <source>
        <dbReference type="Google" id="ProtNLM"/>
    </source>
</evidence>
<reference evidence="2 4" key="1">
    <citation type="submission" date="2013-07" db="EMBL/GenBank/DDBJ databases">
        <authorList>
            <person name="Genoscope - CEA"/>
        </authorList>
    </citation>
    <scope>NUCLEOTIDE SEQUENCE [LARGE SCALE GENOMIC DNA]</scope>
    <source>
        <strain evidence="2">FRM16</strain>
        <strain evidence="4">FRM16 / DSM 17909</strain>
    </source>
</reference>
<dbReference type="HOGENOM" id="CLU_696287_0_0_6"/>
<evidence type="ECO:0000256" key="1">
    <source>
        <dbReference type="SAM" id="SignalP"/>
    </source>
</evidence>
<name>A0A068QR29_9GAMM</name>
<feature type="chain" id="PRO_5001654568" description="Invasin" evidence="1">
    <location>
        <begin position="31"/>
        <end position="421"/>
    </location>
</feature>
<organism evidence="2 4">
    <name type="scientific">Xenorhabdus doucetiae</name>
    <dbReference type="NCBI Taxonomy" id="351671"/>
    <lineage>
        <taxon>Bacteria</taxon>
        <taxon>Pseudomonadati</taxon>
        <taxon>Pseudomonadota</taxon>
        <taxon>Gammaproteobacteria</taxon>
        <taxon>Enterobacterales</taxon>
        <taxon>Morganellaceae</taxon>
        <taxon>Xenorhabdus</taxon>
    </lineage>
</organism>
<protein>
    <recommendedName>
        <fullName evidence="6">Invasin</fullName>
    </recommendedName>
</protein>
<keyword evidence="5" id="KW-1185">Reference proteome</keyword>
<dbReference type="KEGG" id="xdo:XDD1_0547"/>
<evidence type="ECO:0000313" key="3">
    <source>
        <dbReference type="EMBL" id="TYO97594.1"/>
    </source>
</evidence>
<gene>
    <name evidence="3" type="ORF">LY16_03378</name>
    <name evidence="2" type="ORF">XDD1_0547</name>
</gene>
<reference evidence="3 5" key="2">
    <citation type="submission" date="2019-07" db="EMBL/GenBank/DDBJ databases">
        <title>Genomic Encyclopedia of Type Strains, Phase I: the one thousand microbial genomes (KMG-I) project.</title>
        <authorList>
            <person name="Kyrpides N."/>
        </authorList>
    </citation>
    <scope>NUCLEOTIDE SEQUENCE [LARGE SCALE GENOMIC DNA]</scope>
    <source>
        <strain evidence="3 5">DSM 17909</strain>
    </source>
</reference>